<dbReference type="PROSITE" id="PS51465">
    <property type="entry name" value="KAZAL_2"/>
    <property type="match status" value="1"/>
</dbReference>
<dbReference type="PROSITE" id="PS50041">
    <property type="entry name" value="C_TYPE_LECTIN_2"/>
    <property type="match status" value="1"/>
</dbReference>
<dbReference type="InterPro" id="IPR016186">
    <property type="entry name" value="C-type_lectin-like/link_sf"/>
</dbReference>
<dbReference type="CDD" id="cd00104">
    <property type="entry name" value="KAZAL_FS"/>
    <property type="match status" value="1"/>
</dbReference>
<evidence type="ECO:0000256" key="1">
    <source>
        <dbReference type="ARBA" id="ARBA00023157"/>
    </source>
</evidence>
<dbReference type="SMART" id="SM00034">
    <property type="entry name" value="CLECT"/>
    <property type="match status" value="1"/>
</dbReference>
<dbReference type="SMART" id="SM00280">
    <property type="entry name" value="KAZAL"/>
    <property type="match status" value="1"/>
</dbReference>
<gene>
    <name evidence="4" type="primary">VCAN</name>
    <name evidence="4" type="ORF">AWC38_SpisGene23995</name>
</gene>
<dbReference type="Proteomes" id="UP000225706">
    <property type="component" value="Unassembled WGS sequence"/>
</dbReference>
<dbReference type="OrthoDB" id="6133475at2759"/>
<keyword evidence="1" id="KW-1015">Disulfide bond</keyword>
<keyword evidence="5" id="KW-1185">Reference proteome</keyword>
<organism evidence="4 5">
    <name type="scientific">Stylophora pistillata</name>
    <name type="common">Smooth cauliflower coral</name>
    <dbReference type="NCBI Taxonomy" id="50429"/>
    <lineage>
        <taxon>Eukaryota</taxon>
        <taxon>Metazoa</taxon>
        <taxon>Cnidaria</taxon>
        <taxon>Anthozoa</taxon>
        <taxon>Hexacorallia</taxon>
        <taxon>Scleractinia</taxon>
        <taxon>Astrocoeniina</taxon>
        <taxon>Pocilloporidae</taxon>
        <taxon>Stylophora</taxon>
    </lineage>
</organism>
<accession>A0A2B4R6I6</accession>
<feature type="domain" description="Kazal-like" evidence="3">
    <location>
        <begin position="192"/>
        <end position="239"/>
    </location>
</feature>
<dbReference type="InterPro" id="IPR001304">
    <property type="entry name" value="C-type_lectin-like"/>
</dbReference>
<proteinExistence type="predicted"/>
<dbReference type="PANTHER" id="PTHR22803">
    <property type="entry name" value="MANNOSE, PHOSPHOLIPASE, LECTIN RECEPTOR RELATED"/>
    <property type="match status" value="1"/>
</dbReference>
<dbReference type="InterPro" id="IPR050111">
    <property type="entry name" value="C-type_lectin/snaclec_domain"/>
</dbReference>
<dbReference type="SUPFAM" id="SSF56436">
    <property type="entry name" value="C-type lectin-like"/>
    <property type="match status" value="1"/>
</dbReference>
<dbReference type="Gene3D" id="3.30.60.30">
    <property type="match status" value="1"/>
</dbReference>
<dbReference type="Pfam" id="PF00059">
    <property type="entry name" value="Lectin_C"/>
    <property type="match status" value="1"/>
</dbReference>
<comment type="caution">
    <text evidence="4">The sequence shown here is derived from an EMBL/GenBank/DDBJ whole genome shotgun (WGS) entry which is preliminary data.</text>
</comment>
<dbReference type="AlphaFoldDB" id="A0A2B4R6I6"/>
<dbReference type="InterPro" id="IPR018378">
    <property type="entry name" value="C-type_lectin_CS"/>
</dbReference>
<dbReference type="InterPro" id="IPR016187">
    <property type="entry name" value="CTDL_fold"/>
</dbReference>
<evidence type="ECO:0000313" key="5">
    <source>
        <dbReference type="Proteomes" id="UP000225706"/>
    </source>
</evidence>
<evidence type="ECO:0000259" key="2">
    <source>
        <dbReference type="PROSITE" id="PS50041"/>
    </source>
</evidence>
<reference evidence="5" key="1">
    <citation type="journal article" date="2017" name="bioRxiv">
        <title>Comparative analysis of the genomes of Stylophora pistillata and Acropora digitifera provides evidence for extensive differences between species of corals.</title>
        <authorList>
            <person name="Voolstra C.R."/>
            <person name="Li Y."/>
            <person name="Liew Y.J."/>
            <person name="Baumgarten S."/>
            <person name="Zoccola D."/>
            <person name="Flot J.-F."/>
            <person name="Tambutte S."/>
            <person name="Allemand D."/>
            <person name="Aranda M."/>
        </authorList>
    </citation>
    <scope>NUCLEOTIDE SEQUENCE [LARGE SCALE GENOMIC DNA]</scope>
</reference>
<name>A0A2B4R6I6_STYPI</name>
<dbReference type="Gene3D" id="3.10.100.10">
    <property type="entry name" value="Mannose-Binding Protein A, subunit A"/>
    <property type="match status" value="1"/>
</dbReference>
<evidence type="ECO:0000259" key="3">
    <source>
        <dbReference type="PROSITE" id="PS51465"/>
    </source>
</evidence>
<dbReference type="PROSITE" id="PS00615">
    <property type="entry name" value="C_TYPE_LECTIN_1"/>
    <property type="match status" value="1"/>
</dbReference>
<dbReference type="EMBL" id="LSMT01001590">
    <property type="protein sequence ID" value="PFX12100.1"/>
    <property type="molecule type" value="Genomic_DNA"/>
</dbReference>
<sequence>MFPRRGYQQISISSVITNEDWLAFTHSGVQLTFQGKLLFENGGAPQAQDNFAFCKVHNFTKELYGLPVVIVTVNHLYDSKNVYSIKPENNVLNTWIELNQTSLLQFLISYRITAIKVFSTVTANHPIDVSLQQGITISSFRVCVKDLAGMESQHDPVTVDYAVVGDLDPCINVSCNYFAVCKAFGPKDARCICVDNCPSYDEPVCSSNGTTYDNECIFQREMCRLKANFTLYHPDDCTDVCEPGWSFYNGSCYYTSDTCKTWSKASRICRGMGANLPAIESQEENVYIQHRHNGEKAWIGLNDIATEGLFTWVDGCPDKFRYWAESQPNDFRGEDCVHSLLPSHGYMWNDVDCSTCHQYTCKKGSEIFCYVHILAAHFPSPINEICNRDG</sequence>
<feature type="domain" description="C-type lectin" evidence="2">
    <location>
        <begin position="248"/>
        <end position="362"/>
    </location>
</feature>
<protein>
    <submittedName>
        <fullName evidence="4">Versican core protein</fullName>
    </submittedName>
</protein>
<evidence type="ECO:0000313" key="4">
    <source>
        <dbReference type="EMBL" id="PFX12100.1"/>
    </source>
</evidence>
<dbReference type="Pfam" id="PF07648">
    <property type="entry name" value="Kazal_2"/>
    <property type="match status" value="1"/>
</dbReference>
<dbReference type="InterPro" id="IPR002350">
    <property type="entry name" value="Kazal_dom"/>
</dbReference>